<dbReference type="eggNOG" id="COG0458">
    <property type="taxonomic scope" value="Bacteria"/>
</dbReference>
<dbReference type="Pfam" id="PF02786">
    <property type="entry name" value="CPSase_L_D2"/>
    <property type="match status" value="1"/>
</dbReference>
<evidence type="ECO:0000256" key="5">
    <source>
        <dbReference type="ARBA" id="ARBA00022840"/>
    </source>
</evidence>
<evidence type="ECO:0000256" key="3">
    <source>
        <dbReference type="ARBA" id="ARBA00022723"/>
    </source>
</evidence>
<dbReference type="STRING" id="701521.PECL_1005"/>
<gene>
    <name evidence="11" type="primary">carB</name>
    <name evidence="11" type="ordered locus">PECL_1005</name>
</gene>
<dbReference type="EMBL" id="CP003137">
    <property type="protein sequence ID" value="AEV95273.1"/>
    <property type="molecule type" value="Genomic_DNA"/>
</dbReference>
<evidence type="ECO:0000256" key="9">
    <source>
        <dbReference type="PROSITE-ProRule" id="PRU00409"/>
    </source>
</evidence>
<dbReference type="KEGG" id="pce:PECL_1005"/>
<keyword evidence="4 9" id="KW-0547">Nucleotide-binding</keyword>
<dbReference type="InterPro" id="IPR036897">
    <property type="entry name" value="CarbamoylP_synth_lsu_oligo_sf"/>
</dbReference>
<dbReference type="Gene3D" id="1.10.1030.10">
    <property type="entry name" value="Carbamoyl-phosphate synthetase, large subunit oligomerisation domain"/>
    <property type="match status" value="1"/>
</dbReference>
<comment type="similarity">
    <text evidence="1">Belongs to the CarB family.</text>
</comment>
<dbReference type="Gene3D" id="3.40.50.20">
    <property type="match status" value="2"/>
</dbReference>
<dbReference type="PANTHER" id="PTHR11405:SF53">
    <property type="entry name" value="CARBAMOYL-PHOSPHATE SYNTHASE [AMMONIA], MITOCHONDRIAL"/>
    <property type="match status" value="1"/>
</dbReference>
<evidence type="ECO:0000256" key="1">
    <source>
        <dbReference type="ARBA" id="ARBA00009799"/>
    </source>
</evidence>
<dbReference type="InterPro" id="IPR005480">
    <property type="entry name" value="CPSase_lsu_oligo"/>
</dbReference>
<dbReference type="InterPro" id="IPR058047">
    <property type="entry name" value="CPSase_preATP-grasp"/>
</dbReference>
<feature type="domain" description="ATP-grasp" evidence="10">
    <location>
        <begin position="132"/>
        <end position="326"/>
    </location>
</feature>
<dbReference type="PATRIC" id="fig|701521.8.peg.952"/>
<keyword evidence="7" id="KW-0464">Manganese</keyword>
<keyword evidence="6" id="KW-0665">Pyrimidine biosynthesis</keyword>
<keyword evidence="3" id="KW-0479">Metal-binding</keyword>
<dbReference type="SUPFAM" id="SSF52440">
    <property type="entry name" value="PreATP-grasp domain"/>
    <property type="match status" value="2"/>
</dbReference>
<dbReference type="Pfam" id="PF25596">
    <property type="entry name" value="CPSase_L_D1"/>
    <property type="match status" value="2"/>
</dbReference>
<accession>G8PDD8</accession>
<evidence type="ECO:0000259" key="10">
    <source>
        <dbReference type="PROSITE" id="PS50975"/>
    </source>
</evidence>
<dbReference type="PROSITE" id="PS50975">
    <property type="entry name" value="ATP_GRASP"/>
    <property type="match status" value="1"/>
</dbReference>
<protein>
    <submittedName>
        <fullName evidence="11">Carbamoyl-phosphate synthase, large subunit</fullName>
    </submittedName>
</protein>
<dbReference type="RefSeq" id="WP_014215470.1">
    <property type="nucleotide sequence ID" value="NC_016605.1"/>
</dbReference>
<reference evidence="11 12" key="1">
    <citation type="journal article" date="2012" name="J. Bacteriol.">
        <title>Complete Genome Sequence of the Beer Spoilage Organism Pediococcus claussenii ATCC BAA-344T.</title>
        <authorList>
            <person name="Pittet V."/>
            <person name="Abegunde T."/>
            <person name="Marfleet T."/>
            <person name="Haakensen M."/>
            <person name="Morrow K."/>
            <person name="Jayaprakash T."/>
            <person name="Schroeder K."/>
            <person name="Trost B."/>
            <person name="Byrns S."/>
            <person name="Bergsveinson J."/>
            <person name="Kusalik A."/>
            <person name="Ziola B."/>
        </authorList>
    </citation>
    <scope>NUCLEOTIDE SEQUENCE [LARGE SCALE GENOMIC DNA]</scope>
    <source>
        <strain evidence="11 12">ATCC BAA-344</strain>
    </source>
</reference>
<dbReference type="GO" id="GO:0005737">
    <property type="term" value="C:cytoplasm"/>
    <property type="evidence" value="ECO:0007669"/>
    <property type="project" value="TreeGrafter"/>
</dbReference>
<dbReference type="SUPFAM" id="SSF56059">
    <property type="entry name" value="Glutathione synthetase ATP-binding domain-like"/>
    <property type="match status" value="1"/>
</dbReference>
<sequence>MVRKRIKNILIIGSGTTEIGKDTETDAASIQIIRELAKLDLNLFFVTDDANSVISSLGLKVHFIVSELNVNHLITVIRDRKIDTILPILGNSRALQLVEQLNEADIISDLDLKMLGVTLTTIHNLQNPELMNRVLRHIKEPTIPTTVVETPEDAIKFAKKVGYPIIIKPIASLSKTNRQQCENEFQLIENLESSFKVSSTNQVAVEKSIVGYKEIEMTVLRDSEGTKLAINGAENFNPVGVHAGDSITFSPIQTLTDTERQTLRESALKVAEVFRVKGVCHVQFALEPISGRHFITRINPFFDRTTSFAARATGYPIAPVVAHVIMGKNLRDIELPGLNEDALALIEPTLDHLAVRFPTWSFASFKNADQNLNTQMKSTGAVMAYGRSMEEVLEKAIRSVDSSTIAEQASLDESQLSEAQLINVLVHPRAGELFYLLEALRRGYTIDELAEMTKIDAFYFYKLYHIIQIERDLRENLFSIDSLENAKYYGFGDTQIAHLWKTEYDRVRHFRLEYSKLKPTFKSIEPTAGEFDFDSTVFYSTFEDEDESFTSDDRKLILLGTANNQVGANGAAEYTTIQTILEAKRLGYKIILINNNPSAISLAPGFADKVYLEPLTVENCLNIFNIEKPDAILAQGKWEIVNKLVDNGIVIKQLPLSRTTRSENVDSDFMFVTLKSNEKISVLGKIRTNEEYLSTDLSALSQEVSNKAKRLAERETSRMEENGIFTVIFKNDRGHLTLTSIAPLSVQDLPFISFATGTNMTSLLVDVTLGQFTKLDNIQKITRKHNYTYKHVYPYKQFGLIEPQKPPFSLAIGAEIKRL</sequence>
<dbReference type="HOGENOM" id="CLU_000513_1_1_9"/>
<evidence type="ECO:0000256" key="4">
    <source>
        <dbReference type="ARBA" id="ARBA00022741"/>
    </source>
</evidence>
<keyword evidence="5 9" id="KW-0067">ATP-binding</keyword>
<comment type="catalytic activity">
    <reaction evidence="8">
        <text>hydrogencarbonate + NH4(+) + 2 ATP = carbamoyl phosphate + 2 ADP + phosphate + 2 H(+)</text>
        <dbReference type="Rhea" id="RHEA:18029"/>
        <dbReference type="ChEBI" id="CHEBI:15378"/>
        <dbReference type="ChEBI" id="CHEBI:17544"/>
        <dbReference type="ChEBI" id="CHEBI:28938"/>
        <dbReference type="ChEBI" id="CHEBI:30616"/>
        <dbReference type="ChEBI" id="CHEBI:43474"/>
        <dbReference type="ChEBI" id="CHEBI:58228"/>
        <dbReference type="ChEBI" id="CHEBI:456216"/>
        <dbReference type="EC" id="6.3.4.16"/>
    </reaction>
</comment>
<dbReference type="GO" id="GO:0004087">
    <property type="term" value="F:carbamoyl-phosphate synthase (ammonia) activity"/>
    <property type="evidence" value="ECO:0007669"/>
    <property type="project" value="UniProtKB-EC"/>
</dbReference>
<dbReference type="InterPro" id="IPR016185">
    <property type="entry name" value="PreATP-grasp_dom_sf"/>
</dbReference>
<dbReference type="GO" id="GO:0006221">
    <property type="term" value="P:pyrimidine nucleotide biosynthetic process"/>
    <property type="evidence" value="ECO:0007669"/>
    <property type="project" value="UniProtKB-KW"/>
</dbReference>
<evidence type="ECO:0000256" key="8">
    <source>
        <dbReference type="ARBA" id="ARBA00047359"/>
    </source>
</evidence>
<dbReference type="PRINTS" id="PR00098">
    <property type="entry name" value="CPSASE"/>
</dbReference>
<evidence type="ECO:0000313" key="12">
    <source>
        <dbReference type="Proteomes" id="UP000005444"/>
    </source>
</evidence>
<evidence type="ECO:0000256" key="7">
    <source>
        <dbReference type="ARBA" id="ARBA00023211"/>
    </source>
</evidence>
<dbReference type="InterPro" id="IPR011761">
    <property type="entry name" value="ATP-grasp"/>
</dbReference>
<dbReference type="GO" id="GO:0006541">
    <property type="term" value="P:glutamine metabolic process"/>
    <property type="evidence" value="ECO:0007669"/>
    <property type="project" value="TreeGrafter"/>
</dbReference>
<dbReference type="GO" id="GO:0046872">
    <property type="term" value="F:metal ion binding"/>
    <property type="evidence" value="ECO:0007669"/>
    <property type="project" value="UniProtKB-KW"/>
</dbReference>
<evidence type="ECO:0000256" key="2">
    <source>
        <dbReference type="ARBA" id="ARBA00022598"/>
    </source>
</evidence>
<dbReference type="SUPFAM" id="SSF48108">
    <property type="entry name" value="Carbamoyl phosphate synthetase, large subunit connection domain"/>
    <property type="match status" value="1"/>
</dbReference>
<proteinExistence type="inferred from homology"/>
<dbReference type="Proteomes" id="UP000005444">
    <property type="component" value="Chromosome"/>
</dbReference>
<evidence type="ECO:0000313" key="11">
    <source>
        <dbReference type="EMBL" id="AEV95273.1"/>
    </source>
</evidence>
<evidence type="ECO:0000256" key="6">
    <source>
        <dbReference type="ARBA" id="ARBA00022975"/>
    </source>
</evidence>
<dbReference type="Gene3D" id="3.30.470.20">
    <property type="entry name" value="ATP-grasp fold, B domain"/>
    <property type="match status" value="1"/>
</dbReference>
<dbReference type="GO" id="GO:0005524">
    <property type="term" value="F:ATP binding"/>
    <property type="evidence" value="ECO:0007669"/>
    <property type="project" value="UniProtKB-UniRule"/>
</dbReference>
<dbReference type="PANTHER" id="PTHR11405">
    <property type="entry name" value="CARBAMOYLTRANSFERASE FAMILY MEMBER"/>
    <property type="match status" value="1"/>
</dbReference>
<organism evidence="11 12">
    <name type="scientific">Pediococcus claussenii (strain ATCC BAA-344 / DSM 14800 / JCM 18046 / KCTC 3811 / LMG 21948 / P06)</name>
    <dbReference type="NCBI Taxonomy" id="701521"/>
    <lineage>
        <taxon>Bacteria</taxon>
        <taxon>Bacillati</taxon>
        <taxon>Bacillota</taxon>
        <taxon>Bacilli</taxon>
        <taxon>Lactobacillales</taxon>
        <taxon>Lactobacillaceae</taxon>
        <taxon>Pediococcus</taxon>
    </lineage>
</organism>
<dbReference type="GO" id="GO:0004088">
    <property type="term" value="F:carbamoyl-phosphate synthase (glutamine-hydrolyzing) activity"/>
    <property type="evidence" value="ECO:0007669"/>
    <property type="project" value="TreeGrafter"/>
</dbReference>
<keyword evidence="12" id="KW-1185">Reference proteome</keyword>
<dbReference type="Pfam" id="PF02787">
    <property type="entry name" value="CPSase_L_D3"/>
    <property type="match status" value="1"/>
</dbReference>
<dbReference type="AlphaFoldDB" id="G8PDD8"/>
<keyword evidence="2" id="KW-0436">Ligase</keyword>
<dbReference type="FunFam" id="3.40.50.20:FF:000001">
    <property type="entry name" value="Carbamoyl-phosphate synthase large chain"/>
    <property type="match status" value="1"/>
</dbReference>
<name>G8PDD8_PEDCP</name>
<dbReference type="InterPro" id="IPR005479">
    <property type="entry name" value="CPAse_ATP-bd"/>
</dbReference>
<dbReference type="SMART" id="SM01096">
    <property type="entry name" value="CPSase_L_D3"/>
    <property type="match status" value="1"/>
</dbReference>
<dbReference type="InterPro" id="IPR005483">
    <property type="entry name" value="CPSase_dom"/>
</dbReference>